<reference evidence="2 3" key="1">
    <citation type="journal article" date="2019" name="Commun. Biol.">
        <title>The bagworm genome reveals a unique fibroin gene that provides high tensile strength.</title>
        <authorList>
            <person name="Kono N."/>
            <person name="Nakamura H."/>
            <person name="Ohtoshi R."/>
            <person name="Tomita M."/>
            <person name="Numata K."/>
            <person name="Arakawa K."/>
        </authorList>
    </citation>
    <scope>NUCLEOTIDE SEQUENCE [LARGE SCALE GENOMIC DNA]</scope>
</reference>
<dbReference type="EMBL" id="BGZK01000090">
    <property type="protein sequence ID" value="GBP17760.1"/>
    <property type="molecule type" value="Genomic_DNA"/>
</dbReference>
<evidence type="ECO:0000256" key="1">
    <source>
        <dbReference type="SAM" id="MobiDB-lite"/>
    </source>
</evidence>
<evidence type="ECO:0000313" key="2">
    <source>
        <dbReference type="EMBL" id="GBP17760.1"/>
    </source>
</evidence>
<feature type="region of interest" description="Disordered" evidence="1">
    <location>
        <begin position="1"/>
        <end position="24"/>
    </location>
</feature>
<gene>
    <name evidence="2" type="ORF">EVAR_102619_1</name>
</gene>
<dbReference type="AlphaFoldDB" id="A0A4C1TUT9"/>
<name>A0A4C1TUT9_EUMVA</name>
<dbReference type="Proteomes" id="UP000299102">
    <property type="component" value="Unassembled WGS sequence"/>
</dbReference>
<keyword evidence="3" id="KW-1185">Reference proteome</keyword>
<accession>A0A4C1TUT9</accession>
<organism evidence="2 3">
    <name type="scientific">Eumeta variegata</name>
    <name type="common">Bagworm moth</name>
    <name type="synonym">Eumeta japonica</name>
    <dbReference type="NCBI Taxonomy" id="151549"/>
    <lineage>
        <taxon>Eukaryota</taxon>
        <taxon>Metazoa</taxon>
        <taxon>Ecdysozoa</taxon>
        <taxon>Arthropoda</taxon>
        <taxon>Hexapoda</taxon>
        <taxon>Insecta</taxon>
        <taxon>Pterygota</taxon>
        <taxon>Neoptera</taxon>
        <taxon>Endopterygota</taxon>
        <taxon>Lepidoptera</taxon>
        <taxon>Glossata</taxon>
        <taxon>Ditrysia</taxon>
        <taxon>Tineoidea</taxon>
        <taxon>Psychidae</taxon>
        <taxon>Oiketicinae</taxon>
        <taxon>Eumeta</taxon>
    </lineage>
</organism>
<evidence type="ECO:0000313" key="3">
    <source>
        <dbReference type="Proteomes" id="UP000299102"/>
    </source>
</evidence>
<protein>
    <submittedName>
        <fullName evidence="2">Uncharacterized protein</fullName>
    </submittedName>
</protein>
<comment type="caution">
    <text evidence="2">The sequence shown here is derived from an EMBL/GenBank/DDBJ whole genome shotgun (WGS) entry which is preliminary data.</text>
</comment>
<sequence length="137" mass="14937">MMGFVHPRNSRHRPARTADTPPAPAHRCGFGRVYGALWFGAPNKRASMVIDPLQDVTNVNKDVGVDSPLKASVRINARNSAAPNCLRMVRCAGSTLPDPSFFSPAFLFNAVATLCLQTSQRQTYVRCSIRGSVYNDG</sequence>
<proteinExistence type="predicted"/>